<sequence>MQRQSNRQSAQPRNSIEYDALDYQEPLYQHDTTFRCKFLKYPRHSSNKKEKCALVAFLAVAVAFTVKFLIDNDNTGFDPHSPDFALYKNSRFQECLATVHFVPIRLNEPCRRL</sequence>
<name>A0ABR1HD86_9HYPO</name>
<proteinExistence type="predicted"/>
<gene>
    <name evidence="2" type="ORF">QQZ08_010991</name>
</gene>
<comment type="caution">
    <text evidence="2">The sequence shown here is derived from an EMBL/GenBank/DDBJ whole genome shotgun (WGS) entry which is preliminary data.</text>
</comment>
<accession>A0ABR1HD86</accession>
<keyword evidence="1" id="KW-1133">Transmembrane helix</keyword>
<dbReference type="Proteomes" id="UP001498421">
    <property type="component" value="Unassembled WGS sequence"/>
</dbReference>
<keyword evidence="3" id="KW-1185">Reference proteome</keyword>
<evidence type="ECO:0000313" key="2">
    <source>
        <dbReference type="EMBL" id="KAK7419121.1"/>
    </source>
</evidence>
<protein>
    <submittedName>
        <fullName evidence="2">Uncharacterized protein</fullName>
    </submittedName>
</protein>
<feature type="transmembrane region" description="Helical" evidence="1">
    <location>
        <begin position="52"/>
        <end position="70"/>
    </location>
</feature>
<evidence type="ECO:0000256" key="1">
    <source>
        <dbReference type="SAM" id="Phobius"/>
    </source>
</evidence>
<reference evidence="2 3" key="1">
    <citation type="journal article" date="2025" name="Microbiol. Resour. Announc.">
        <title>Draft genome sequences for Neonectria magnoliae and Neonectria punicea, canker pathogens of Liriodendron tulipifera and Acer saccharum in West Virginia.</title>
        <authorList>
            <person name="Petronek H.M."/>
            <person name="Kasson M.T."/>
            <person name="Metheny A.M."/>
            <person name="Stauder C.M."/>
            <person name="Lovett B."/>
            <person name="Lynch S.C."/>
            <person name="Garnas J.R."/>
            <person name="Kasson L.R."/>
            <person name="Stajich J.E."/>
        </authorList>
    </citation>
    <scope>NUCLEOTIDE SEQUENCE [LARGE SCALE GENOMIC DNA]</scope>
    <source>
        <strain evidence="2 3">NRRL 64651</strain>
    </source>
</reference>
<dbReference type="EMBL" id="JAZAVK010000155">
    <property type="protein sequence ID" value="KAK7419121.1"/>
    <property type="molecule type" value="Genomic_DNA"/>
</dbReference>
<evidence type="ECO:0000313" key="3">
    <source>
        <dbReference type="Proteomes" id="UP001498421"/>
    </source>
</evidence>
<organism evidence="2 3">
    <name type="scientific">Neonectria magnoliae</name>
    <dbReference type="NCBI Taxonomy" id="2732573"/>
    <lineage>
        <taxon>Eukaryota</taxon>
        <taxon>Fungi</taxon>
        <taxon>Dikarya</taxon>
        <taxon>Ascomycota</taxon>
        <taxon>Pezizomycotina</taxon>
        <taxon>Sordariomycetes</taxon>
        <taxon>Hypocreomycetidae</taxon>
        <taxon>Hypocreales</taxon>
        <taxon>Nectriaceae</taxon>
        <taxon>Neonectria</taxon>
    </lineage>
</organism>
<keyword evidence="1" id="KW-0812">Transmembrane</keyword>
<keyword evidence="1" id="KW-0472">Membrane</keyword>